<dbReference type="PANTHER" id="PTHR36435">
    <property type="entry name" value="SLR1288 PROTEIN"/>
    <property type="match status" value="1"/>
</dbReference>
<dbReference type="Pfam" id="PF02517">
    <property type="entry name" value="Rce1-like"/>
    <property type="match status" value="1"/>
</dbReference>
<dbReference type="AlphaFoldDB" id="A0A3B0VWY9"/>
<keyword evidence="1" id="KW-0812">Transmembrane</keyword>
<keyword evidence="1" id="KW-1133">Transmembrane helix</keyword>
<dbReference type="InterPro" id="IPR052710">
    <property type="entry name" value="CAAX_protease"/>
</dbReference>
<keyword evidence="1" id="KW-0472">Membrane</keyword>
<feature type="transmembrane region" description="Helical" evidence="1">
    <location>
        <begin position="194"/>
        <end position="212"/>
    </location>
</feature>
<gene>
    <name evidence="3" type="ORF">MNBD_CHLOROFLEXI01-918</name>
</gene>
<reference evidence="3" key="1">
    <citation type="submission" date="2018-06" db="EMBL/GenBank/DDBJ databases">
        <authorList>
            <person name="Zhirakovskaya E."/>
        </authorList>
    </citation>
    <scope>NUCLEOTIDE SEQUENCE</scope>
</reference>
<feature type="transmembrane region" description="Helical" evidence="1">
    <location>
        <begin position="113"/>
        <end position="129"/>
    </location>
</feature>
<proteinExistence type="predicted"/>
<dbReference type="EMBL" id="UOEU01001125">
    <property type="protein sequence ID" value="VAW43632.1"/>
    <property type="molecule type" value="Genomic_DNA"/>
</dbReference>
<dbReference type="GO" id="GO:0080120">
    <property type="term" value="P:CAAX-box protein maturation"/>
    <property type="evidence" value="ECO:0007669"/>
    <property type="project" value="UniProtKB-ARBA"/>
</dbReference>
<feature type="transmembrane region" description="Helical" evidence="1">
    <location>
        <begin position="171"/>
        <end position="188"/>
    </location>
</feature>
<evidence type="ECO:0000313" key="3">
    <source>
        <dbReference type="EMBL" id="VAW43632.1"/>
    </source>
</evidence>
<sequence length="215" mass="23904">MIKLDIWPVLQILTLIILLLPAKRLVALGERFGNLTAVLVVYFTMLLATVLWFIVGTRSYAPQLFGQFEWRYLSQGLLWGIGLYVVGIIGYVLTQKLFGLQQPEEAQLFNAKGLNAIMVVGIILVGPVLEEYVFRGLILHSFINLNALSVVLAVVLSAILFSVYHLSTFQLLPTFFWGIGFAILALQAESLWPVTIAHLLVNGLGFALFTLLPQT</sequence>
<feature type="domain" description="CAAX prenyl protease 2/Lysostaphin resistance protein A-like" evidence="2">
    <location>
        <begin position="115"/>
        <end position="203"/>
    </location>
</feature>
<accession>A0A3B0VWY9</accession>
<organism evidence="3">
    <name type="scientific">hydrothermal vent metagenome</name>
    <dbReference type="NCBI Taxonomy" id="652676"/>
    <lineage>
        <taxon>unclassified sequences</taxon>
        <taxon>metagenomes</taxon>
        <taxon>ecological metagenomes</taxon>
    </lineage>
</organism>
<protein>
    <recommendedName>
        <fullName evidence="2">CAAX prenyl protease 2/Lysostaphin resistance protein A-like domain-containing protein</fullName>
    </recommendedName>
</protein>
<evidence type="ECO:0000259" key="2">
    <source>
        <dbReference type="Pfam" id="PF02517"/>
    </source>
</evidence>
<name>A0A3B0VWY9_9ZZZZ</name>
<feature type="transmembrane region" description="Helical" evidence="1">
    <location>
        <begin position="6"/>
        <end position="22"/>
    </location>
</feature>
<dbReference type="InterPro" id="IPR003675">
    <property type="entry name" value="Rce1/LyrA-like_dom"/>
</dbReference>
<feature type="transmembrane region" description="Helical" evidence="1">
    <location>
        <begin position="75"/>
        <end position="93"/>
    </location>
</feature>
<feature type="transmembrane region" description="Helical" evidence="1">
    <location>
        <begin position="141"/>
        <end position="164"/>
    </location>
</feature>
<evidence type="ECO:0000256" key="1">
    <source>
        <dbReference type="SAM" id="Phobius"/>
    </source>
</evidence>
<dbReference type="GO" id="GO:0004175">
    <property type="term" value="F:endopeptidase activity"/>
    <property type="evidence" value="ECO:0007669"/>
    <property type="project" value="UniProtKB-ARBA"/>
</dbReference>
<feature type="transmembrane region" description="Helical" evidence="1">
    <location>
        <begin position="34"/>
        <end position="55"/>
    </location>
</feature>
<dbReference type="PANTHER" id="PTHR36435:SF1">
    <property type="entry name" value="CAAX AMINO TERMINAL PROTEASE FAMILY PROTEIN"/>
    <property type="match status" value="1"/>
</dbReference>